<keyword evidence="2" id="KW-0812">Transmembrane</keyword>
<gene>
    <name evidence="3" type="ORF">RWD45_18595</name>
</gene>
<organism evidence="3 4">
    <name type="scientific">Paracerasibacillus soli</name>
    <dbReference type="NCBI Taxonomy" id="480284"/>
    <lineage>
        <taxon>Bacteria</taxon>
        <taxon>Bacillati</taxon>
        <taxon>Bacillota</taxon>
        <taxon>Bacilli</taxon>
        <taxon>Bacillales</taxon>
        <taxon>Bacillaceae</taxon>
        <taxon>Paracerasibacillus</taxon>
    </lineage>
</organism>
<dbReference type="EMBL" id="JAWDIQ010000003">
    <property type="protein sequence ID" value="MDY0410193.1"/>
    <property type="molecule type" value="Genomic_DNA"/>
</dbReference>
<evidence type="ECO:0000256" key="2">
    <source>
        <dbReference type="SAM" id="Phobius"/>
    </source>
</evidence>
<keyword evidence="2" id="KW-1133">Transmembrane helix</keyword>
<dbReference type="EC" id="3.4.21.89" evidence="1"/>
<evidence type="ECO:0000256" key="1">
    <source>
        <dbReference type="NCBIfam" id="TIGR02228"/>
    </source>
</evidence>
<keyword evidence="4" id="KW-1185">Reference proteome</keyword>
<dbReference type="GO" id="GO:0009003">
    <property type="term" value="F:signal peptidase activity"/>
    <property type="evidence" value="ECO:0007669"/>
    <property type="project" value="UniProtKB-EC"/>
</dbReference>
<sequence>MITFQDSEGRFVTHRVVDISQEDGSPVMKTKGDNNNVVDDDIVTSDALIGRQAFLIKNGGFIARFASSSLGFMLLIIVPLIGYVSLTLYERIFKSNQVKKSST</sequence>
<keyword evidence="2" id="KW-0472">Membrane</keyword>
<proteinExistence type="predicted"/>
<keyword evidence="3" id="KW-0378">Hydrolase</keyword>
<accession>A0ABU5CUZ8</accession>
<comment type="caution">
    <text evidence="3">The sequence shown here is derived from an EMBL/GenBank/DDBJ whole genome shotgun (WGS) entry which is preliminary data.</text>
</comment>
<dbReference type="RefSeq" id="WP_320381059.1">
    <property type="nucleotide sequence ID" value="NZ_JAWDIQ010000003.1"/>
</dbReference>
<reference evidence="3 4" key="1">
    <citation type="submission" date="2023-10" db="EMBL/GenBank/DDBJ databases">
        <title>Virgibacillus soli CC-YMP-6 genome.</title>
        <authorList>
            <person name="Miliotis G."/>
            <person name="Sengupta P."/>
            <person name="Hameed A."/>
            <person name="Chuvochina M."/>
            <person name="Mcdonagh F."/>
            <person name="Simpson A.C."/>
            <person name="Singh N.K."/>
            <person name="Rekha P.D."/>
            <person name="Raman K."/>
            <person name="Hugenholtz P."/>
            <person name="Venkateswaran K."/>
        </authorList>
    </citation>
    <scope>NUCLEOTIDE SEQUENCE [LARGE SCALE GENOMIC DNA]</scope>
    <source>
        <strain evidence="3 4">CC-YMP-6</strain>
    </source>
</reference>
<dbReference type="InterPro" id="IPR001733">
    <property type="entry name" value="Peptidase_S26B"/>
</dbReference>
<evidence type="ECO:0000313" key="4">
    <source>
        <dbReference type="Proteomes" id="UP001275315"/>
    </source>
</evidence>
<dbReference type="Proteomes" id="UP001275315">
    <property type="component" value="Unassembled WGS sequence"/>
</dbReference>
<dbReference type="NCBIfam" id="TIGR02228">
    <property type="entry name" value="sigpep_I_arch"/>
    <property type="match status" value="1"/>
</dbReference>
<evidence type="ECO:0000313" key="3">
    <source>
        <dbReference type="EMBL" id="MDY0410193.1"/>
    </source>
</evidence>
<protein>
    <recommendedName>
        <fullName evidence="1">Signal peptidase I</fullName>
        <ecNumber evidence="1">3.4.21.89</ecNumber>
    </recommendedName>
</protein>
<feature type="transmembrane region" description="Helical" evidence="2">
    <location>
        <begin position="70"/>
        <end position="89"/>
    </location>
</feature>
<name>A0ABU5CUZ8_9BACI</name>